<dbReference type="GO" id="GO:0005886">
    <property type="term" value="C:plasma membrane"/>
    <property type="evidence" value="ECO:0007669"/>
    <property type="project" value="UniProtKB-SubCell"/>
</dbReference>
<comment type="similarity">
    <text evidence="12">Belongs to the pannexin family.</text>
</comment>
<evidence type="ECO:0000256" key="11">
    <source>
        <dbReference type="ARBA" id="ARBA00023303"/>
    </source>
</evidence>
<evidence type="ECO:0000256" key="3">
    <source>
        <dbReference type="ARBA" id="ARBA00022448"/>
    </source>
</evidence>
<dbReference type="PANTHER" id="PTHR11893">
    <property type="entry name" value="INNEXIN"/>
    <property type="match status" value="1"/>
</dbReference>
<evidence type="ECO:0000256" key="5">
    <source>
        <dbReference type="ARBA" id="ARBA00022692"/>
    </source>
</evidence>
<comment type="caution">
    <text evidence="12">Lacks conserved residue(s) required for the propagation of feature annotation.</text>
</comment>
<keyword evidence="7" id="KW-0965">Cell junction</keyword>
<feature type="transmembrane region" description="Helical" evidence="12">
    <location>
        <begin position="103"/>
        <end position="125"/>
    </location>
</feature>
<keyword evidence="3 12" id="KW-0813">Transport</keyword>
<evidence type="ECO:0000256" key="10">
    <source>
        <dbReference type="ARBA" id="ARBA00023136"/>
    </source>
</evidence>
<dbReference type="PRINTS" id="PR01262">
    <property type="entry name" value="INNEXIN"/>
</dbReference>
<organism evidence="15">
    <name type="scientific">Soboliphyme baturini</name>
    <dbReference type="NCBI Taxonomy" id="241478"/>
    <lineage>
        <taxon>Eukaryota</taxon>
        <taxon>Metazoa</taxon>
        <taxon>Ecdysozoa</taxon>
        <taxon>Nematoda</taxon>
        <taxon>Enoplea</taxon>
        <taxon>Dorylaimia</taxon>
        <taxon>Dioctophymatida</taxon>
        <taxon>Dioctophymatoidea</taxon>
        <taxon>Soboliphymatidae</taxon>
        <taxon>Soboliphyme</taxon>
    </lineage>
</organism>
<evidence type="ECO:0000313" key="15">
    <source>
        <dbReference type="WBParaSite" id="SBAD_0000315001-mRNA-1"/>
    </source>
</evidence>
<reference evidence="15" key="1">
    <citation type="submission" date="2016-06" db="UniProtKB">
        <authorList>
            <consortium name="WormBaseParasite"/>
        </authorList>
    </citation>
    <scope>IDENTIFICATION</scope>
</reference>
<evidence type="ECO:0000256" key="1">
    <source>
        <dbReference type="ARBA" id="ARBA00004610"/>
    </source>
</evidence>
<accession>A0A183IHB1</accession>
<name>A0A183IHB1_9BILA</name>
<gene>
    <name evidence="12" type="primary">inx</name>
    <name evidence="13" type="ORF">SBAD_LOCUS3006</name>
</gene>
<keyword evidence="6" id="KW-0303">Gap junction</keyword>
<sequence>MMLLYYFSSAVKNAQLHVDDDIIDKLNYYYTSALLIIFAILVSAKQYVGYPIQCWVPATFTEPMEQYTEHFCWVQNTYWLPLHDYVPSSFAEREHRQIGYYQWVPFVLSLEALLFYIPCVVWRLLNWQAASAFVHVFHFLNFDLFLSTVNCSPQVSKTRKLAEHSAFVCWQLSWP</sequence>
<evidence type="ECO:0000256" key="9">
    <source>
        <dbReference type="ARBA" id="ARBA00023065"/>
    </source>
</evidence>
<evidence type="ECO:0000256" key="2">
    <source>
        <dbReference type="ARBA" id="ARBA00004651"/>
    </source>
</evidence>
<evidence type="ECO:0000256" key="6">
    <source>
        <dbReference type="ARBA" id="ARBA00022868"/>
    </source>
</evidence>
<dbReference type="EMBL" id="UZAM01007521">
    <property type="protein sequence ID" value="VDO99682.1"/>
    <property type="molecule type" value="Genomic_DNA"/>
</dbReference>
<keyword evidence="10 12" id="KW-0472">Membrane</keyword>
<keyword evidence="14" id="KW-1185">Reference proteome</keyword>
<dbReference type="WBParaSite" id="SBAD_0000315001-mRNA-1">
    <property type="protein sequence ID" value="SBAD_0000315001-mRNA-1"/>
    <property type="gene ID" value="SBAD_0000315001"/>
</dbReference>
<dbReference type="Proteomes" id="UP000270296">
    <property type="component" value="Unassembled WGS sequence"/>
</dbReference>
<dbReference type="AlphaFoldDB" id="A0A183IHB1"/>
<comment type="function">
    <text evidence="12">Structural component of the gap junctions.</text>
</comment>
<protein>
    <recommendedName>
        <fullName evidence="12">Innexin</fullName>
    </recommendedName>
</protein>
<evidence type="ECO:0000256" key="7">
    <source>
        <dbReference type="ARBA" id="ARBA00022949"/>
    </source>
</evidence>
<keyword evidence="4" id="KW-1003">Cell membrane</keyword>
<evidence type="ECO:0000256" key="4">
    <source>
        <dbReference type="ARBA" id="ARBA00022475"/>
    </source>
</evidence>
<keyword evidence="8 12" id="KW-1133">Transmembrane helix</keyword>
<dbReference type="PANTHER" id="PTHR11893:SF30">
    <property type="entry name" value="INNEXIN UNC-9"/>
    <property type="match status" value="1"/>
</dbReference>
<evidence type="ECO:0000313" key="14">
    <source>
        <dbReference type="Proteomes" id="UP000270296"/>
    </source>
</evidence>
<dbReference type="GO" id="GO:0005921">
    <property type="term" value="C:gap junction"/>
    <property type="evidence" value="ECO:0007669"/>
    <property type="project" value="UniProtKB-SubCell"/>
</dbReference>
<keyword evidence="11 12" id="KW-0407">Ion channel</keyword>
<dbReference type="OrthoDB" id="5867527at2759"/>
<keyword evidence="9 12" id="KW-0406">Ion transport</keyword>
<dbReference type="Pfam" id="PF00876">
    <property type="entry name" value="Innexin"/>
    <property type="match status" value="1"/>
</dbReference>
<dbReference type="GO" id="GO:0005243">
    <property type="term" value="F:gap junction channel activity"/>
    <property type="evidence" value="ECO:0007669"/>
    <property type="project" value="TreeGrafter"/>
</dbReference>
<dbReference type="GO" id="GO:0034220">
    <property type="term" value="P:monoatomic ion transmembrane transport"/>
    <property type="evidence" value="ECO:0007669"/>
    <property type="project" value="UniProtKB-KW"/>
</dbReference>
<keyword evidence="5 12" id="KW-0812">Transmembrane</keyword>
<dbReference type="PROSITE" id="PS51013">
    <property type="entry name" value="PANNEXIN"/>
    <property type="match status" value="1"/>
</dbReference>
<evidence type="ECO:0000256" key="8">
    <source>
        <dbReference type="ARBA" id="ARBA00022989"/>
    </source>
</evidence>
<comment type="subcellular location">
    <subcellularLocation>
        <location evidence="1">Cell junction</location>
        <location evidence="1">Gap junction</location>
    </subcellularLocation>
    <subcellularLocation>
        <location evidence="2 12">Cell membrane</location>
        <topology evidence="2 12">Multi-pass membrane protein</topology>
    </subcellularLocation>
</comment>
<evidence type="ECO:0000313" key="13">
    <source>
        <dbReference type="EMBL" id="VDO99682.1"/>
    </source>
</evidence>
<proteinExistence type="inferred from homology"/>
<feature type="transmembrane region" description="Helical" evidence="12">
    <location>
        <begin position="26"/>
        <end position="44"/>
    </location>
</feature>
<reference evidence="13 14" key="2">
    <citation type="submission" date="2018-11" db="EMBL/GenBank/DDBJ databases">
        <authorList>
            <consortium name="Pathogen Informatics"/>
        </authorList>
    </citation>
    <scope>NUCLEOTIDE SEQUENCE [LARGE SCALE GENOMIC DNA]</scope>
</reference>
<evidence type="ECO:0000256" key="12">
    <source>
        <dbReference type="RuleBase" id="RU010713"/>
    </source>
</evidence>
<dbReference type="InterPro" id="IPR000990">
    <property type="entry name" value="Innexin"/>
</dbReference>